<evidence type="ECO:0000313" key="4">
    <source>
        <dbReference type="EMBL" id="NDY56912.1"/>
    </source>
</evidence>
<evidence type="ECO:0000259" key="2">
    <source>
        <dbReference type="Pfam" id="PF03749"/>
    </source>
</evidence>
<feature type="domain" description="SfsA N-terminal OB" evidence="3">
    <location>
        <begin position="13"/>
        <end position="82"/>
    </location>
</feature>
<dbReference type="InterPro" id="IPR040452">
    <property type="entry name" value="SfsA_C"/>
</dbReference>
<dbReference type="Gene3D" id="2.40.50.580">
    <property type="match status" value="1"/>
</dbReference>
<dbReference type="EMBL" id="JAAGRQ010000031">
    <property type="protein sequence ID" value="NDY56912.1"/>
    <property type="molecule type" value="Genomic_DNA"/>
</dbReference>
<accession>A0A7K3NL55</accession>
<dbReference type="PANTHER" id="PTHR30545">
    <property type="entry name" value="SUGAR FERMENTATION STIMULATION PROTEIN A"/>
    <property type="match status" value="1"/>
</dbReference>
<dbReference type="Proteomes" id="UP000469724">
    <property type="component" value="Unassembled WGS sequence"/>
</dbReference>
<name>A0A7K3NL55_9BACT</name>
<dbReference type="AlphaFoldDB" id="A0A7K3NL55"/>
<dbReference type="Pfam" id="PF17746">
    <property type="entry name" value="SfsA_N"/>
    <property type="match status" value="1"/>
</dbReference>
<organism evidence="4 5">
    <name type="scientific">Desulfolutivibrio sulfodismutans</name>
    <dbReference type="NCBI Taxonomy" id="63561"/>
    <lineage>
        <taxon>Bacteria</taxon>
        <taxon>Pseudomonadati</taxon>
        <taxon>Thermodesulfobacteriota</taxon>
        <taxon>Desulfovibrionia</taxon>
        <taxon>Desulfovibrionales</taxon>
        <taxon>Desulfovibrionaceae</taxon>
        <taxon>Desulfolutivibrio</taxon>
    </lineage>
</organism>
<keyword evidence="5" id="KW-1185">Reference proteome</keyword>
<dbReference type="Pfam" id="PF03749">
    <property type="entry name" value="SfsA"/>
    <property type="match status" value="1"/>
</dbReference>
<comment type="caution">
    <text evidence="4">The sequence shown here is derived from an EMBL/GenBank/DDBJ whole genome shotgun (WGS) entry which is preliminary data.</text>
</comment>
<dbReference type="GO" id="GO:0003677">
    <property type="term" value="F:DNA binding"/>
    <property type="evidence" value="ECO:0007669"/>
    <property type="project" value="InterPro"/>
</dbReference>
<dbReference type="InterPro" id="IPR041465">
    <property type="entry name" value="SfsA_N"/>
</dbReference>
<dbReference type="PANTHER" id="PTHR30545:SF2">
    <property type="entry name" value="SUGAR FERMENTATION STIMULATION PROTEIN A"/>
    <property type="match status" value="1"/>
</dbReference>
<proteinExistence type="inferred from homology"/>
<evidence type="ECO:0000313" key="5">
    <source>
        <dbReference type="Proteomes" id="UP000469724"/>
    </source>
</evidence>
<dbReference type="NCBIfam" id="TIGR00230">
    <property type="entry name" value="sfsA"/>
    <property type="match status" value="1"/>
</dbReference>
<gene>
    <name evidence="1 4" type="primary">sfsA</name>
    <name evidence="4" type="ORF">G3N56_09185</name>
</gene>
<comment type="similarity">
    <text evidence="1">Belongs to the SfsA family.</text>
</comment>
<dbReference type="InterPro" id="IPR005224">
    <property type="entry name" value="SfsA"/>
</dbReference>
<dbReference type="RefSeq" id="WP_163301960.1">
    <property type="nucleotide sequence ID" value="NZ_JAAGRQ010000031.1"/>
</dbReference>
<evidence type="ECO:0000256" key="1">
    <source>
        <dbReference type="HAMAP-Rule" id="MF_00095"/>
    </source>
</evidence>
<dbReference type="HAMAP" id="MF_00095">
    <property type="entry name" value="SfsA"/>
    <property type="match status" value="1"/>
</dbReference>
<dbReference type="Gene3D" id="3.40.1350.60">
    <property type="match status" value="1"/>
</dbReference>
<dbReference type="CDD" id="cd22359">
    <property type="entry name" value="SfsA-like_bacterial"/>
    <property type="match status" value="1"/>
</dbReference>
<feature type="domain" description="Sugar fermentation stimulation protein C-terminal" evidence="2">
    <location>
        <begin position="87"/>
        <end position="232"/>
    </location>
</feature>
<reference evidence="4 5" key="1">
    <citation type="submission" date="2020-02" db="EMBL/GenBank/DDBJ databases">
        <title>Comparative genomics of sulfur disproportionating microorganisms.</title>
        <authorList>
            <person name="Ward L.M."/>
            <person name="Bertran E."/>
            <person name="Johnston D.T."/>
        </authorList>
    </citation>
    <scope>NUCLEOTIDE SEQUENCE [LARGE SCALE GENOMIC DNA]</scope>
    <source>
        <strain evidence="4 5">DSM 3696</strain>
    </source>
</reference>
<sequence length="261" mass="28077">MVFPGGLIRARLVRRRLRFLVDVVGDHGPFTAHTNNTGSMLGLLRPGTPVLLSVSGNPARKLPHTLEMVWMPTFSGGFWVGVNTLTPNRLLAAAFRAGRLPEITGNVHDAAGFDRLEPEPAFAGGRLDARIIGPAGTLLVETKNVTMVEDEVALFPDAATQRGRKHLVELARVAREGRETGTRAACLFLVQRPDGACFGPADMVDPEYADLFRQAVEAGVAMWAVRARCGPEGIDLGARLPLAPFQESSPATETAPPRDRG</sequence>
<evidence type="ECO:0000259" key="3">
    <source>
        <dbReference type="Pfam" id="PF17746"/>
    </source>
</evidence>
<protein>
    <recommendedName>
        <fullName evidence="1">Sugar fermentation stimulation protein homolog</fullName>
    </recommendedName>
</protein>